<dbReference type="PROSITE" id="PS51352">
    <property type="entry name" value="THIOREDOXIN_2"/>
    <property type="match status" value="1"/>
</dbReference>
<proteinExistence type="predicted"/>
<name>A0ABR7YQE3_9SPHI</name>
<dbReference type="PANTHER" id="PTHR42852">
    <property type="entry name" value="THIOL:DISULFIDE INTERCHANGE PROTEIN DSBE"/>
    <property type="match status" value="1"/>
</dbReference>
<dbReference type="InterPro" id="IPR036249">
    <property type="entry name" value="Thioredoxin-like_sf"/>
</dbReference>
<dbReference type="InterPro" id="IPR000866">
    <property type="entry name" value="AhpC/TSA"/>
</dbReference>
<evidence type="ECO:0000313" key="4">
    <source>
        <dbReference type="Proteomes" id="UP000602759"/>
    </source>
</evidence>
<keyword evidence="1" id="KW-0676">Redox-active center</keyword>
<evidence type="ECO:0000259" key="2">
    <source>
        <dbReference type="PROSITE" id="PS51352"/>
    </source>
</evidence>
<dbReference type="InterPro" id="IPR013766">
    <property type="entry name" value="Thioredoxin_domain"/>
</dbReference>
<evidence type="ECO:0000313" key="3">
    <source>
        <dbReference type="EMBL" id="MBD1433525.1"/>
    </source>
</evidence>
<dbReference type="InterPro" id="IPR050553">
    <property type="entry name" value="Thioredoxin_ResA/DsbE_sf"/>
</dbReference>
<dbReference type="Pfam" id="PF00578">
    <property type="entry name" value="AhpC-TSA"/>
    <property type="match status" value="1"/>
</dbReference>
<protein>
    <submittedName>
        <fullName evidence="3">TlpA family protein disulfide reductase</fullName>
    </submittedName>
</protein>
<reference evidence="3 4" key="1">
    <citation type="submission" date="2020-08" db="EMBL/GenBank/DDBJ databases">
        <title>Sphingobacterium sp. DN00404 isolated from aquaculture water.</title>
        <authorList>
            <person name="Zhang M."/>
        </authorList>
    </citation>
    <scope>NUCLEOTIDE SEQUENCE [LARGE SCALE GENOMIC DNA]</scope>
    <source>
        <strain evidence="3 4">DN00404</strain>
    </source>
</reference>
<sequence>MTNSNNHKSIDATLWEKQASMYKETFLSLLIKFPHLFYQGTENRSIPFVMGLIWFLSKSLFFKATKNKVVFSYGLLWFSRRLFSFLVLKNIRILHLGFLCFMLFNLSTAWAQSAETRAAERQTEIKPLEIGDTIPKQLWNLPLQVVNHATGKDTITLNDYQDKKLIILDFWATWCVPCVKSLTQLDSASAVSGDDLAILPATYEEASVAKSFLDKRKLNLPSIHTQSNESLKRFFPHRMVPHQVWIADGMVKAITGHPQNILTDIAAVLRGETVDMEKKADMIAYDYRKPLTPFTLEADVWTVSHTLSKRLDGVGTMASRLVTDNRQWITFSNYPLIRLYAQSLGLPTNRITVDTGRPKLFAGNSGKAPDNIVCYQLIAPKDYTDSRTNDYIVRSLNLDLGLCGKWDSIEMDCWIIRESSEKLSIDSLVQPEKQMITLADLLDRYNNKIAGVASPIYINETTGKMLVKDEFSLADLNDPTKMEQMLSRYGIQIAPAKRKLPVYRIQDMTDIQSINQQK</sequence>
<dbReference type="InterPro" id="IPR017937">
    <property type="entry name" value="Thioredoxin_CS"/>
</dbReference>
<evidence type="ECO:0000256" key="1">
    <source>
        <dbReference type="ARBA" id="ARBA00023284"/>
    </source>
</evidence>
<dbReference type="CDD" id="cd02966">
    <property type="entry name" value="TlpA_like_family"/>
    <property type="match status" value="1"/>
</dbReference>
<accession>A0ABR7YQE3</accession>
<dbReference type="EMBL" id="JACOIK010000008">
    <property type="protein sequence ID" value="MBD1433525.1"/>
    <property type="molecule type" value="Genomic_DNA"/>
</dbReference>
<dbReference type="PANTHER" id="PTHR42852:SF17">
    <property type="entry name" value="THIOREDOXIN-LIKE PROTEIN HI_1115"/>
    <property type="match status" value="1"/>
</dbReference>
<dbReference type="Proteomes" id="UP000602759">
    <property type="component" value="Unassembled WGS sequence"/>
</dbReference>
<dbReference type="SUPFAM" id="SSF52833">
    <property type="entry name" value="Thioredoxin-like"/>
    <property type="match status" value="1"/>
</dbReference>
<feature type="domain" description="Thioredoxin" evidence="2">
    <location>
        <begin position="135"/>
        <end position="279"/>
    </location>
</feature>
<dbReference type="PROSITE" id="PS00194">
    <property type="entry name" value="THIOREDOXIN_1"/>
    <property type="match status" value="1"/>
</dbReference>
<organism evidence="3 4">
    <name type="scientific">Sphingobacterium micropteri</name>
    <dbReference type="NCBI Taxonomy" id="2763501"/>
    <lineage>
        <taxon>Bacteria</taxon>
        <taxon>Pseudomonadati</taxon>
        <taxon>Bacteroidota</taxon>
        <taxon>Sphingobacteriia</taxon>
        <taxon>Sphingobacteriales</taxon>
        <taxon>Sphingobacteriaceae</taxon>
        <taxon>Sphingobacterium</taxon>
    </lineage>
</organism>
<comment type="caution">
    <text evidence="3">The sequence shown here is derived from an EMBL/GenBank/DDBJ whole genome shotgun (WGS) entry which is preliminary data.</text>
</comment>
<dbReference type="Gene3D" id="3.40.30.10">
    <property type="entry name" value="Glutaredoxin"/>
    <property type="match status" value="1"/>
</dbReference>
<dbReference type="RefSeq" id="WP_190994493.1">
    <property type="nucleotide sequence ID" value="NZ_JACOIK010000008.1"/>
</dbReference>
<keyword evidence="4" id="KW-1185">Reference proteome</keyword>
<gene>
    <name evidence="3" type="ORF">H8B06_11850</name>
</gene>